<dbReference type="Proteomes" id="UP000321363">
    <property type="component" value="Unassembled WGS sequence"/>
</dbReference>
<gene>
    <name evidence="1" type="ORF">FS935_04660</name>
</gene>
<name>A0A5C6W7H3_9BACI</name>
<dbReference type="Gene3D" id="3.30.460.40">
    <property type="match status" value="1"/>
</dbReference>
<dbReference type="EMBL" id="VOQF01000002">
    <property type="protein sequence ID" value="TXC92350.1"/>
    <property type="molecule type" value="Genomic_DNA"/>
</dbReference>
<dbReference type="InterPro" id="IPR043519">
    <property type="entry name" value="NT_sf"/>
</dbReference>
<reference evidence="1 2" key="1">
    <citation type="journal article" date="2005" name="Int. J. Syst. Evol. Microbiol.">
        <title>Bacillus litoralis sp. nov., isolated from a tidal flat of the Yellow Sea in Korea.</title>
        <authorList>
            <person name="Yoon J.H."/>
            <person name="Oh T.K."/>
        </authorList>
    </citation>
    <scope>NUCLEOTIDE SEQUENCE [LARGE SCALE GENOMIC DNA]</scope>
    <source>
        <strain evidence="1 2">SW-211</strain>
    </source>
</reference>
<dbReference type="Pfam" id="PF14907">
    <property type="entry name" value="NTP_transf_5"/>
    <property type="match status" value="1"/>
</dbReference>
<dbReference type="OrthoDB" id="9773927at2"/>
<dbReference type="InterPro" id="IPR039498">
    <property type="entry name" value="NTP_transf_5"/>
</dbReference>
<dbReference type="AlphaFoldDB" id="A0A5C6W7H3"/>
<comment type="caution">
    <text evidence="1">The sequence shown here is derived from an EMBL/GenBank/DDBJ whole genome shotgun (WGS) entry which is preliminary data.</text>
</comment>
<dbReference type="GO" id="GO:0016740">
    <property type="term" value="F:transferase activity"/>
    <property type="evidence" value="ECO:0007669"/>
    <property type="project" value="UniProtKB-KW"/>
</dbReference>
<proteinExistence type="predicted"/>
<sequence>MGTFTLNTEKIPKELVIILSIIKDEKIEKDWLKDTDWKLFIQLLIHHRLYPLIYPKLNEYDKNFFPSHILQLISYKYRLNTIEMLKLSGEMTELDGLFNENKIKTIFLKGPALALELYGEISLRTSGDLDILVSIDHLEIVNDLLCKAGYNKDEYFSTTLDDWKWRHHHLTYLHPEKQIKLEVHWRLNPGPSEEPSFKELWERREKVSFSGHKIYLLGKEDLFLFLVTHGARHGWSRLRWLVDIHKLMNKDVDWISLIKKLKKYDFMKIGGQSIFLANQLLDTSVDEYIIKETFCDRSKKLANEAVFYLERMINLHSEPLPAEVSNFHKKHMFHLLTLRQKILFVLSFLYPYPEDVDVLPLPKKLHFLYFPLRPFLWGWRRIKGLRKQAISN</sequence>
<keyword evidence="2" id="KW-1185">Reference proteome</keyword>
<evidence type="ECO:0000313" key="1">
    <source>
        <dbReference type="EMBL" id="TXC92350.1"/>
    </source>
</evidence>
<dbReference type="SUPFAM" id="SSF81301">
    <property type="entry name" value="Nucleotidyltransferase"/>
    <property type="match status" value="1"/>
</dbReference>
<protein>
    <submittedName>
        <fullName evidence="1">Nucleotidyltransferase family protein</fullName>
    </submittedName>
</protein>
<accession>A0A5C6W7H3</accession>
<dbReference type="RefSeq" id="WP_146946393.1">
    <property type="nucleotide sequence ID" value="NZ_VOQF01000002.1"/>
</dbReference>
<organism evidence="1 2">
    <name type="scientific">Metabacillus litoralis</name>
    <dbReference type="NCBI Taxonomy" id="152268"/>
    <lineage>
        <taxon>Bacteria</taxon>
        <taxon>Bacillati</taxon>
        <taxon>Bacillota</taxon>
        <taxon>Bacilli</taxon>
        <taxon>Bacillales</taxon>
        <taxon>Bacillaceae</taxon>
        <taxon>Metabacillus</taxon>
    </lineage>
</organism>
<keyword evidence="1" id="KW-0808">Transferase</keyword>
<evidence type="ECO:0000313" key="2">
    <source>
        <dbReference type="Proteomes" id="UP000321363"/>
    </source>
</evidence>